<evidence type="ECO:0000313" key="1">
    <source>
        <dbReference type="EMBL" id="QAS81796.1"/>
    </source>
</evidence>
<name>A0AAE6C4P6_9HYPH</name>
<dbReference type="Gene3D" id="1.20.1290.10">
    <property type="entry name" value="AhpD-like"/>
    <property type="match status" value="1"/>
</dbReference>
<reference evidence="1 2" key="1">
    <citation type="submission" date="2019-01" db="EMBL/GenBank/DDBJ databases">
        <title>Genomic insights into the origins and evolution of symbiotic genes in the Phaseolus vulgaris microsymbionts.</title>
        <authorList>
            <person name="Tong W."/>
        </authorList>
    </citation>
    <scope>NUCLEOTIDE SEQUENCE [LARGE SCALE GENOMIC DNA]</scope>
    <source>
        <strain evidence="1 2">FH23</strain>
        <plasmid evidence="2">prapfh23b</plasmid>
    </source>
</reference>
<gene>
    <name evidence="1" type="ORF">CO657_28470</name>
</gene>
<evidence type="ECO:0000313" key="2">
    <source>
        <dbReference type="Proteomes" id="UP000220927"/>
    </source>
</evidence>
<dbReference type="AlphaFoldDB" id="A0AAE6C4P6"/>
<organism evidence="1 2">
    <name type="scientific">Rhizobium acidisoli</name>
    <dbReference type="NCBI Taxonomy" id="1538158"/>
    <lineage>
        <taxon>Bacteria</taxon>
        <taxon>Pseudomonadati</taxon>
        <taxon>Pseudomonadota</taxon>
        <taxon>Alphaproteobacteria</taxon>
        <taxon>Hyphomicrobiales</taxon>
        <taxon>Rhizobiaceae</taxon>
        <taxon>Rhizobium/Agrobacterium group</taxon>
        <taxon>Rhizobium</taxon>
    </lineage>
</organism>
<dbReference type="RefSeq" id="WP_054185426.1">
    <property type="nucleotide sequence ID" value="NZ_CP035000.1"/>
</dbReference>
<proteinExistence type="predicted"/>
<evidence type="ECO:0008006" key="3">
    <source>
        <dbReference type="Google" id="ProtNLM"/>
    </source>
</evidence>
<keyword evidence="1" id="KW-0614">Plasmid</keyword>
<dbReference type="KEGG" id="rad:CO657_28470"/>
<sequence length="173" mass="18512">MLRRLLRNAARKFGARYDYDVGYMEDLAELSPGGFAKLALLTPFTQERFGLPAAPYYAAKFVAARTAGCGPCAMLVVRMAEEAGVSARQLASIARPGSADADMRLVADYAAAVLTNSFDLADMIEAARYRFGEKGLWGLASAVAAGQFYPSLKRGIGAALSCDLLPAEFREVA</sequence>
<accession>A0AAE6C4P6</accession>
<geneLocation type="plasmid" evidence="2">
    <name>prapfh23b</name>
</geneLocation>
<dbReference type="InterPro" id="IPR029032">
    <property type="entry name" value="AhpD-like"/>
</dbReference>
<dbReference type="Proteomes" id="UP000220927">
    <property type="component" value="Plasmid pRapFH23b"/>
</dbReference>
<keyword evidence="2" id="KW-1185">Reference proteome</keyword>
<protein>
    <recommendedName>
        <fullName evidence="3">Carboxymuconolactone decarboxylase-like domain-containing protein</fullName>
    </recommendedName>
</protein>
<dbReference type="EMBL" id="CP035000">
    <property type="protein sequence ID" value="QAS81796.1"/>
    <property type="molecule type" value="Genomic_DNA"/>
</dbReference>
<dbReference type="SUPFAM" id="SSF69118">
    <property type="entry name" value="AhpD-like"/>
    <property type="match status" value="1"/>
</dbReference>